<dbReference type="Pfam" id="PF25601">
    <property type="entry name" value="AAA_lid_14"/>
    <property type="match status" value="1"/>
</dbReference>
<dbReference type="Gene3D" id="3.40.50.300">
    <property type="entry name" value="P-loop containing nucleotide triphosphate hydrolases"/>
    <property type="match status" value="1"/>
</dbReference>
<dbReference type="Pfam" id="PF00158">
    <property type="entry name" value="Sigma54_activat"/>
    <property type="match status" value="1"/>
</dbReference>
<dbReference type="PROSITE" id="PS50045">
    <property type="entry name" value="SIGMA54_INTERACT_4"/>
    <property type="match status" value="1"/>
</dbReference>
<dbReference type="OrthoDB" id="5496274at2"/>
<reference evidence="8 9" key="1">
    <citation type="submission" date="2017-06" db="EMBL/GenBank/DDBJ databases">
        <title>Sequencing and comparative analysis of myxobacterial genomes.</title>
        <authorList>
            <person name="Rupp O."/>
            <person name="Goesmann A."/>
            <person name="Sogaard-Andersen L."/>
        </authorList>
    </citation>
    <scope>NUCLEOTIDE SEQUENCE [LARGE SCALE GENOMIC DNA]</scope>
    <source>
        <strain evidence="8 9">DSM 14697</strain>
    </source>
</reference>
<evidence type="ECO:0000256" key="5">
    <source>
        <dbReference type="ARBA" id="ARBA00023163"/>
    </source>
</evidence>
<dbReference type="InterPro" id="IPR025943">
    <property type="entry name" value="Sigma_54_int_dom_ATP-bd_2"/>
</dbReference>
<evidence type="ECO:0000313" key="8">
    <source>
        <dbReference type="EMBL" id="ATB44768.1"/>
    </source>
</evidence>
<keyword evidence="5" id="KW-0804">Transcription</keyword>
<dbReference type="SMART" id="SM00382">
    <property type="entry name" value="AAA"/>
    <property type="match status" value="1"/>
</dbReference>
<dbReference type="PROSITE" id="PS00676">
    <property type="entry name" value="SIGMA54_INTERACT_2"/>
    <property type="match status" value="1"/>
</dbReference>
<dbReference type="FunFam" id="3.40.50.300:FF:000006">
    <property type="entry name" value="DNA-binding transcriptional regulator NtrC"/>
    <property type="match status" value="1"/>
</dbReference>
<dbReference type="RefSeq" id="WP_095956801.1">
    <property type="nucleotide sequence ID" value="NZ_CP022203.1"/>
</dbReference>
<evidence type="ECO:0000259" key="7">
    <source>
        <dbReference type="PROSITE" id="PS50045"/>
    </source>
</evidence>
<evidence type="ECO:0000256" key="6">
    <source>
        <dbReference type="SAM" id="MobiDB-lite"/>
    </source>
</evidence>
<dbReference type="KEGG" id="mmas:MYMAC_000340"/>
<dbReference type="EMBL" id="CP022203">
    <property type="protein sequence ID" value="ATB44768.1"/>
    <property type="molecule type" value="Genomic_DNA"/>
</dbReference>
<protein>
    <recommendedName>
        <fullName evidence="7">Sigma-54 factor interaction domain-containing protein</fullName>
    </recommendedName>
</protein>
<dbReference type="InterPro" id="IPR058031">
    <property type="entry name" value="AAA_lid_NorR"/>
</dbReference>
<dbReference type="PANTHER" id="PTHR32071:SF117">
    <property type="entry name" value="PTS-DEPENDENT DIHYDROXYACETONE KINASE OPERON REGULATORY PROTEIN-RELATED"/>
    <property type="match status" value="1"/>
</dbReference>
<keyword evidence="1" id="KW-0547">Nucleotide-binding</keyword>
<dbReference type="AlphaFoldDB" id="A0A250JM75"/>
<dbReference type="GO" id="GO:0005524">
    <property type="term" value="F:ATP binding"/>
    <property type="evidence" value="ECO:0007669"/>
    <property type="project" value="UniProtKB-KW"/>
</dbReference>
<keyword evidence="4" id="KW-0238">DNA-binding</keyword>
<dbReference type="Proteomes" id="UP000217343">
    <property type="component" value="Chromosome"/>
</dbReference>
<proteinExistence type="predicted"/>
<feature type="region of interest" description="Disordered" evidence="6">
    <location>
        <begin position="923"/>
        <end position="942"/>
    </location>
</feature>
<evidence type="ECO:0000256" key="2">
    <source>
        <dbReference type="ARBA" id="ARBA00022840"/>
    </source>
</evidence>
<dbReference type="GO" id="GO:0006355">
    <property type="term" value="P:regulation of DNA-templated transcription"/>
    <property type="evidence" value="ECO:0007669"/>
    <property type="project" value="InterPro"/>
</dbReference>
<dbReference type="PANTHER" id="PTHR32071">
    <property type="entry name" value="TRANSCRIPTIONAL REGULATORY PROTEIN"/>
    <property type="match status" value="1"/>
</dbReference>
<dbReference type="CDD" id="cd00009">
    <property type="entry name" value="AAA"/>
    <property type="match status" value="1"/>
</dbReference>
<dbReference type="PROSITE" id="PS00688">
    <property type="entry name" value="SIGMA54_INTERACT_3"/>
    <property type="match status" value="1"/>
</dbReference>
<dbReference type="InterPro" id="IPR002078">
    <property type="entry name" value="Sigma_54_int"/>
</dbReference>
<evidence type="ECO:0000313" key="9">
    <source>
        <dbReference type="Proteomes" id="UP000217343"/>
    </source>
</evidence>
<evidence type="ECO:0000256" key="3">
    <source>
        <dbReference type="ARBA" id="ARBA00023015"/>
    </source>
</evidence>
<accession>A0A250JM75</accession>
<dbReference type="InterPro" id="IPR027417">
    <property type="entry name" value="P-loop_NTPase"/>
</dbReference>
<dbReference type="InterPro" id="IPR003593">
    <property type="entry name" value="AAA+_ATPase"/>
</dbReference>
<gene>
    <name evidence="8" type="ORF">MYMAC_000340</name>
</gene>
<dbReference type="SUPFAM" id="SSF52540">
    <property type="entry name" value="P-loop containing nucleoside triphosphate hydrolases"/>
    <property type="match status" value="1"/>
</dbReference>
<evidence type="ECO:0000256" key="4">
    <source>
        <dbReference type="ARBA" id="ARBA00023125"/>
    </source>
</evidence>
<evidence type="ECO:0000256" key="1">
    <source>
        <dbReference type="ARBA" id="ARBA00022741"/>
    </source>
</evidence>
<keyword evidence="3" id="KW-0805">Transcription regulation</keyword>
<dbReference type="InterPro" id="IPR025944">
    <property type="entry name" value="Sigma_54_int_dom_CS"/>
</dbReference>
<organism evidence="8 9">
    <name type="scientific">Corallococcus macrosporus DSM 14697</name>
    <dbReference type="NCBI Taxonomy" id="1189310"/>
    <lineage>
        <taxon>Bacteria</taxon>
        <taxon>Pseudomonadati</taxon>
        <taxon>Myxococcota</taxon>
        <taxon>Myxococcia</taxon>
        <taxon>Myxococcales</taxon>
        <taxon>Cystobacterineae</taxon>
        <taxon>Myxococcaceae</taxon>
        <taxon>Corallococcus</taxon>
    </lineage>
</organism>
<keyword evidence="2" id="KW-0067">ATP-binding</keyword>
<name>A0A250JM75_9BACT</name>
<dbReference type="GO" id="GO:0003677">
    <property type="term" value="F:DNA binding"/>
    <property type="evidence" value="ECO:0007669"/>
    <property type="project" value="UniProtKB-KW"/>
</dbReference>
<dbReference type="InterPro" id="IPR011990">
    <property type="entry name" value="TPR-like_helical_dom_sf"/>
</dbReference>
<dbReference type="Gene3D" id="1.10.10.60">
    <property type="entry name" value="Homeodomain-like"/>
    <property type="match status" value="1"/>
</dbReference>
<dbReference type="Gene3D" id="1.10.8.60">
    <property type="match status" value="1"/>
</dbReference>
<keyword evidence="9" id="KW-1185">Reference proteome</keyword>
<dbReference type="Gene3D" id="1.25.40.10">
    <property type="entry name" value="Tetratricopeptide repeat domain"/>
    <property type="match status" value="1"/>
</dbReference>
<dbReference type="SUPFAM" id="SSF46689">
    <property type="entry name" value="Homeodomain-like"/>
    <property type="match status" value="1"/>
</dbReference>
<dbReference type="InterPro" id="IPR009057">
    <property type="entry name" value="Homeodomain-like_sf"/>
</dbReference>
<feature type="domain" description="Sigma-54 factor interaction" evidence="7">
    <location>
        <begin position="596"/>
        <end position="825"/>
    </location>
</feature>
<sequence>MPVSPDDTIASLLHPARREPARLRRLSVLAACAVPRPLPVNTLAEALGAPLQEGARLACEAGLCTLLPGHRLAPTRAATLDMAVNLLEVPEVRETCARLAPLLEAPDEALLLMLAADPLGQGRARFQRATGRAAAMVDGIAWALEPEPSRSAMPPPWDYTSWGEQARWASALLATAAHVLVRGGHVASGHALVAWALGAEGLAGRGSAAHGFLAPTQLQFLLDAGQREAGIAFAREAHQGLAGPENTFSRLMMTVLEGRVAMDAGDDSLARRLFTTVEGQARAAGLDDMVGLAKVAFATLARRAEQNTAAIQLGLAALSLLCGEVPFEAVALLGLGLAYSREGRHLEAQSALTRALPGLDIPFQQLSAYPQAIAADCFLGDTAEAERKLAALVARAPDSPQARLAVGLSRAHLHCARGEWDAALTTLDGLSGGEETAQPHLYAIPTGWLRVEALLALGRASEASSVLDALAQRLYLRNSATQPARLHLLDARVAFANGDVARARRALRRASARPELLSAQDFALRARVLTLQLAEAGGTEAQRLGARQAALAEWRRLVDALPPEAQPRFRRAYDRPRLLTLLGESPTDEGLAPPYLRGSSAPFRAAVAQLRKVASSDASVLLFGETGVGKELAARAIHDMSRRASGPFVAVNCAAINDELLLSDLFGHERGAFTGALARQRGRFEQAHGGTLFLDEVADISPRGQAALLRALQERAFQRVGGTETVQVDVRVVAASNRNLAKAVRAGDFRQDLFFRLNGIQVELPPLRERDEDVLLLATHFLEQAAQERGGAPKSFTPEATRLMRAHPWPGNVRELHNLARAADVLSDAPAIGAAVLAPLLHRAMECAEPRAAPAAMTDIPMLFRQHGGSLRDFLAEVQRQCIAQSLVENGGNVVATASALRISRSRLTQVVLGNAELRRMSGRELEAPSARSTRAPRARRA</sequence>